<proteinExistence type="predicted"/>
<organism evidence="1 2">
    <name type="scientific">Cohnella ginsengisoli</name>
    <dbReference type="NCBI Taxonomy" id="425004"/>
    <lineage>
        <taxon>Bacteria</taxon>
        <taxon>Bacillati</taxon>
        <taxon>Bacillota</taxon>
        <taxon>Bacilli</taxon>
        <taxon>Bacillales</taxon>
        <taxon>Paenibacillaceae</taxon>
        <taxon>Cohnella</taxon>
    </lineage>
</organism>
<gene>
    <name evidence="1" type="ORF">OMP38_03115</name>
</gene>
<dbReference type="AlphaFoldDB" id="A0A9X4KDD6"/>
<evidence type="ECO:0000313" key="1">
    <source>
        <dbReference type="EMBL" id="MDG0789953.1"/>
    </source>
</evidence>
<sequence length="78" mass="9207">MNLNELVRMRNFTLTNKVKLVRHQDPNYDTKLLHKIGMLEFYQSIQSNDVFGNCDYILSFLGEEGRKAIFIGAYQKNY</sequence>
<evidence type="ECO:0000313" key="2">
    <source>
        <dbReference type="Proteomes" id="UP001153387"/>
    </source>
</evidence>
<name>A0A9X4KDD6_9BACL</name>
<keyword evidence="2" id="KW-1185">Reference proteome</keyword>
<dbReference type="Proteomes" id="UP001153387">
    <property type="component" value="Unassembled WGS sequence"/>
</dbReference>
<protein>
    <submittedName>
        <fullName evidence="1">Uncharacterized protein</fullName>
    </submittedName>
</protein>
<comment type="caution">
    <text evidence="1">The sequence shown here is derived from an EMBL/GenBank/DDBJ whole genome shotgun (WGS) entry which is preliminary data.</text>
</comment>
<dbReference type="RefSeq" id="WP_277563839.1">
    <property type="nucleotide sequence ID" value="NZ_JAPDHZ010000002.1"/>
</dbReference>
<accession>A0A9X4KDD6</accession>
<dbReference type="EMBL" id="JAPDHZ010000002">
    <property type="protein sequence ID" value="MDG0789953.1"/>
    <property type="molecule type" value="Genomic_DNA"/>
</dbReference>
<reference evidence="1 2" key="1">
    <citation type="submission" date="2022-10" db="EMBL/GenBank/DDBJ databases">
        <title>Comparative genomic analysis of Cohnella hashimotonis sp. nov., isolated from the International Space Station.</title>
        <authorList>
            <person name="Simpson A."/>
            <person name="Venkateswaran K."/>
        </authorList>
    </citation>
    <scope>NUCLEOTIDE SEQUENCE [LARGE SCALE GENOMIC DNA]</scope>
    <source>
        <strain evidence="1 2">DSM 18997</strain>
    </source>
</reference>